<proteinExistence type="predicted"/>
<feature type="domain" description="Polysaccharide pyruvyl transferase" evidence="1">
    <location>
        <begin position="114"/>
        <end position="225"/>
    </location>
</feature>
<organism evidence="2 3">
    <name type="scientific">Luedemannella flava</name>
    <dbReference type="NCBI Taxonomy" id="349316"/>
    <lineage>
        <taxon>Bacteria</taxon>
        <taxon>Bacillati</taxon>
        <taxon>Actinomycetota</taxon>
        <taxon>Actinomycetes</taxon>
        <taxon>Micromonosporales</taxon>
        <taxon>Micromonosporaceae</taxon>
        <taxon>Luedemannella</taxon>
    </lineage>
</organism>
<evidence type="ECO:0000313" key="2">
    <source>
        <dbReference type="EMBL" id="GAA1788338.1"/>
    </source>
</evidence>
<reference evidence="2 3" key="1">
    <citation type="journal article" date="2019" name="Int. J. Syst. Evol. Microbiol.">
        <title>The Global Catalogue of Microorganisms (GCM) 10K type strain sequencing project: providing services to taxonomists for standard genome sequencing and annotation.</title>
        <authorList>
            <consortium name="The Broad Institute Genomics Platform"/>
            <consortium name="The Broad Institute Genome Sequencing Center for Infectious Disease"/>
            <person name="Wu L."/>
            <person name="Ma J."/>
        </authorList>
    </citation>
    <scope>NUCLEOTIDE SEQUENCE [LARGE SCALE GENOMIC DNA]</scope>
    <source>
        <strain evidence="2 3">JCM 13250</strain>
    </source>
</reference>
<dbReference type="RefSeq" id="WP_344126345.1">
    <property type="nucleotide sequence ID" value="NZ_BAAALT010000014.1"/>
</dbReference>
<evidence type="ECO:0000259" key="1">
    <source>
        <dbReference type="Pfam" id="PF04230"/>
    </source>
</evidence>
<dbReference type="InterPro" id="IPR007345">
    <property type="entry name" value="Polysacch_pyruvyl_Trfase"/>
</dbReference>
<gene>
    <name evidence="2" type="ORF">GCM10009682_08100</name>
</gene>
<keyword evidence="3" id="KW-1185">Reference proteome</keyword>
<sequence length="301" mass="32265">MDPVDLYWWSPVRDPRVLARQVRVRGGVWARLLARSGRSMVNFGDELNPLLVGRLLGRPVRWTPPDRAALVAIGSVVEHVPASRRPPDAPPVTVWGSGLHDRPGQAPVVAGVRFAAVRGPLTRDALGLPADTPLGDPGLLVPVSLPAPRRVGRADLILVPHYADFESRSARQAMARLAARGVQIVPTTTRTMTLLDRLASADLVLASALHGLIVADAYGVPAVPVHLGGGSTQPLFKYADYAASVGLTHEWLPIPERVDAAALIATARARAEERRAILATTVPERQHDLTVALDVLDAMRG</sequence>
<protein>
    <recommendedName>
        <fullName evidence="1">Polysaccharide pyruvyl transferase domain-containing protein</fullName>
    </recommendedName>
</protein>
<dbReference type="Proteomes" id="UP001500218">
    <property type="component" value="Unassembled WGS sequence"/>
</dbReference>
<name>A0ABN2LH98_9ACTN</name>
<evidence type="ECO:0000313" key="3">
    <source>
        <dbReference type="Proteomes" id="UP001500218"/>
    </source>
</evidence>
<accession>A0ABN2LH98</accession>
<dbReference type="EMBL" id="BAAALT010000014">
    <property type="protein sequence ID" value="GAA1788338.1"/>
    <property type="molecule type" value="Genomic_DNA"/>
</dbReference>
<comment type="caution">
    <text evidence="2">The sequence shown here is derived from an EMBL/GenBank/DDBJ whole genome shotgun (WGS) entry which is preliminary data.</text>
</comment>
<dbReference type="Pfam" id="PF04230">
    <property type="entry name" value="PS_pyruv_trans"/>
    <property type="match status" value="1"/>
</dbReference>